<evidence type="ECO:0000313" key="2">
    <source>
        <dbReference type="EMBL" id="SKA23659.1"/>
    </source>
</evidence>
<dbReference type="RefSeq" id="WP_143394528.1">
    <property type="nucleotide sequence ID" value="NZ_FUWU01000112.1"/>
</dbReference>
<protein>
    <recommendedName>
        <fullName evidence="4">Lipoprotein</fullName>
    </recommendedName>
</protein>
<feature type="signal peptide" evidence="1">
    <location>
        <begin position="1"/>
        <end position="20"/>
    </location>
</feature>
<dbReference type="Proteomes" id="UP000190449">
    <property type="component" value="Unassembled WGS sequence"/>
</dbReference>
<evidence type="ECO:0000313" key="3">
    <source>
        <dbReference type="Proteomes" id="UP000190449"/>
    </source>
</evidence>
<dbReference type="EMBL" id="FUWU01000112">
    <property type="protein sequence ID" value="SKA23659.1"/>
    <property type="molecule type" value="Genomic_DNA"/>
</dbReference>
<gene>
    <name evidence="2" type="ORF">SAMN02745108_02982</name>
</gene>
<proteinExistence type="predicted"/>
<dbReference type="AlphaFoldDB" id="A0A1T4S5X9"/>
<name>A0A1T4S5X9_9BACT</name>
<feature type="chain" id="PRO_5012888315" description="Lipoprotein" evidence="1">
    <location>
        <begin position="21"/>
        <end position="302"/>
    </location>
</feature>
<dbReference type="PROSITE" id="PS51257">
    <property type="entry name" value="PROKAR_LIPOPROTEIN"/>
    <property type="match status" value="1"/>
</dbReference>
<keyword evidence="1" id="KW-0732">Signal</keyword>
<evidence type="ECO:0008006" key="4">
    <source>
        <dbReference type="Google" id="ProtNLM"/>
    </source>
</evidence>
<evidence type="ECO:0000256" key="1">
    <source>
        <dbReference type="SAM" id="SignalP"/>
    </source>
</evidence>
<organism evidence="2 3">
    <name type="scientific">Fibrobacter intestinalis</name>
    <dbReference type="NCBI Taxonomy" id="28122"/>
    <lineage>
        <taxon>Bacteria</taxon>
        <taxon>Pseudomonadati</taxon>
        <taxon>Fibrobacterota</taxon>
        <taxon>Fibrobacteria</taxon>
        <taxon>Fibrobacterales</taxon>
        <taxon>Fibrobacteraceae</taxon>
        <taxon>Fibrobacter</taxon>
    </lineage>
</organism>
<sequence>MKTFCKYLALSATLFIFACSSDSGTGTSSSSPSSGDNLKVDNSACIAMAEKYLPIPSSLPEMYSTALNWVPNGNSSCVSKVKLSALSKSYDSYYQILVMNNWGEKVGDDIPLDVRQYVNSEKYMYYNHKEDGGFKVVFQMWLSSNEEGGYDFNAVFSIIGNAASGSLNSYSTDVEYVARTYMNGIFSTNYINNLSYQDESTIYWAYPTDKTMVDYIMYDRDDVPNLLKANGWENVYSHLCSVTDVANDGILVAGNDQTSICIEIIGTMVYNGKPFDISVRVVSNGGTQSTFAYLDFLGWLGL</sequence>
<reference evidence="2 3" key="1">
    <citation type="submission" date="2017-02" db="EMBL/GenBank/DDBJ databases">
        <authorList>
            <person name="Peterson S.W."/>
        </authorList>
    </citation>
    <scope>NUCLEOTIDE SEQUENCE [LARGE SCALE GENOMIC DNA]</scope>
    <source>
        <strain evidence="2 3">ATCC 43854</strain>
    </source>
</reference>
<accession>A0A1T4S5X9</accession>